<dbReference type="EMBL" id="MU004195">
    <property type="protein sequence ID" value="KAF2491494.1"/>
    <property type="molecule type" value="Genomic_DNA"/>
</dbReference>
<gene>
    <name evidence="3" type="ORF">BU16DRAFT_621050</name>
</gene>
<name>A0A6A6QHF1_9PEZI</name>
<dbReference type="OrthoDB" id="4757095at2759"/>
<dbReference type="InterPro" id="IPR056632">
    <property type="entry name" value="DUF7730"/>
</dbReference>
<sequence length="260" mass="29926">MSRVLESPTSPPHGTNFKEKYDEIKRENAEKQQRWLSRMPLRRSEEEPCLATLHINGLVLRGEPGDAHRLAHVDNSSRSTLRVIYGYTSSPRSRSRRRYGLLSLPKTCRLAYAESIREFYSLNTFSTIHHGALLLLPSFLAPQLFHAIRSLRLHCHVRRIYYTHPFPDSVPNDEATWESTWAVVAGMRGLRSLRVHITRPTDSTVPYRDHSIERQLLEPLAAIQGLDSFVVATSWVLDQKTPVAYRDRAWPFEIQRGVCA</sequence>
<dbReference type="PANTHER" id="PTHR38790">
    <property type="entry name" value="2EXR DOMAIN-CONTAINING PROTEIN-RELATED"/>
    <property type="match status" value="1"/>
</dbReference>
<dbReference type="Pfam" id="PF24864">
    <property type="entry name" value="DUF7730"/>
    <property type="match status" value="1"/>
</dbReference>
<proteinExistence type="predicted"/>
<reference evidence="3" key="1">
    <citation type="journal article" date="2020" name="Stud. Mycol.">
        <title>101 Dothideomycetes genomes: a test case for predicting lifestyles and emergence of pathogens.</title>
        <authorList>
            <person name="Haridas S."/>
            <person name="Albert R."/>
            <person name="Binder M."/>
            <person name="Bloem J."/>
            <person name="Labutti K."/>
            <person name="Salamov A."/>
            <person name="Andreopoulos B."/>
            <person name="Baker S."/>
            <person name="Barry K."/>
            <person name="Bills G."/>
            <person name="Bluhm B."/>
            <person name="Cannon C."/>
            <person name="Castanera R."/>
            <person name="Culley D."/>
            <person name="Daum C."/>
            <person name="Ezra D."/>
            <person name="Gonzalez J."/>
            <person name="Henrissat B."/>
            <person name="Kuo A."/>
            <person name="Liang C."/>
            <person name="Lipzen A."/>
            <person name="Lutzoni F."/>
            <person name="Magnuson J."/>
            <person name="Mondo S."/>
            <person name="Nolan M."/>
            <person name="Ohm R."/>
            <person name="Pangilinan J."/>
            <person name="Park H.-J."/>
            <person name="Ramirez L."/>
            <person name="Alfaro M."/>
            <person name="Sun H."/>
            <person name="Tritt A."/>
            <person name="Yoshinaga Y."/>
            <person name="Zwiers L.-H."/>
            <person name="Turgeon B."/>
            <person name="Goodwin S."/>
            <person name="Spatafora J."/>
            <person name="Crous P."/>
            <person name="Grigoriev I."/>
        </authorList>
    </citation>
    <scope>NUCLEOTIDE SEQUENCE</scope>
    <source>
        <strain evidence="3">CBS 269.34</strain>
    </source>
</reference>
<evidence type="ECO:0000256" key="1">
    <source>
        <dbReference type="SAM" id="MobiDB-lite"/>
    </source>
</evidence>
<dbReference type="PANTHER" id="PTHR38790:SF9">
    <property type="entry name" value="F-BOX DOMAIN-CONTAINING PROTEIN"/>
    <property type="match status" value="1"/>
</dbReference>
<protein>
    <recommendedName>
        <fullName evidence="2">DUF7730 domain-containing protein</fullName>
    </recommendedName>
</protein>
<accession>A0A6A6QHF1</accession>
<feature type="region of interest" description="Disordered" evidence="1">
    <location>
        <begin position="1"/>
        <end position="21"/>
    </location>
</feature>
<dbReference type="Proteomes" id="UP000799750">
    <property type="component" value="Unassembled WGS sequence"/>
</dbReference>
<dbReference type="AlphaFoldDB" id="A0A6A6QHF1"/>
<organism evidence="3 4">
    <name type="scientific">Lophium mytilinum</name>
    <dbReference type="NCBI Taxonomy" id="390894"/>
    <lineage>
        <taxon>Eukaryota</taxon>
        <taxon>Fungi</taxon>
        <taxon>Dikarya</taxon>
        <taxon>Ascomycota</taxon>
        <taxon>Pezizomycotina</taxon>
        <taxon>Dothideomycetes</taxon>
        <taxon>Pleosporomycetidae</taxon>
        <taxon>Mytilinidiales</taxon>
        <taxon>Mytilinidiaceae</taxon>
        <taxon>Lophium</taxon>
    </lineage>
</organism>
<feature type="domain" description="DUF7730" evidence="2">
    <location>
        <begin position="91"/>
        <end position="234"/>
    </location>
</feature>
<evidence type="ECO:0000259" key="2">
    <source>
        <dbReference type="Pfam" id="PF24864"/>
    </source>
</evidence>
<keyword evidence="4" id="KW-1185">Reference proteome</keyword>
<evidence type="ECO:0000313" key="3">
    <source>
        <dbReference type="EMBL" id="KAF2491494.1"/>
    </source>
</evidence>
<evidence type="ECO:0000313" key="4">
    <source>
        <dbReference type="Proteomes" id="UP000799750"/>
    </source>
</evidence>